<evidence type="ECO:0000256" key="11">
    <source>
        <dbReference type="ARBA" id="ARBA00023284"/>
    </source>
</evidence>
<keyword evidence="11" id="KW-0676">Redox-active center</keyword>
<feature type="domain" description="Vitamin K epoxide reductase" evidence="13">
    <location>
        <begin position="1"/>
        <end position="147"/>
    </location>
</feature>
<proteinExistence type="inferred from homology"/>
<evidence type="ECO:0000313" key="15">
    <source>
        <dbReference type="Proteomes" id="UP000518300"/>
    </source>
</evidence>
<dbReference type="InterPro" id="IPR038354">
    <property type="entry name" value="VKOR_sf"/>
</dbReference>
<dbReference type="Proteomes" id="UP000518300">
    <property type="component" value="Unassembled WGS sequence"/>
</dbReference>
<evidence type="ECO:0000256" key="2">
    <source>
        <dbReference type="ARBA" id="ARBA00005791"/>
    </source>
</evidence>
<evidence type="ECO:0000256" key="4">
    <source>
        <dbReference type="ARBA" id="ARBA00022692"/>
    </source>
</evidence>
<dbReference type="CDD" id="cd12920">
    <property type="entry name" value="VKOR_3"/>
    <property type="match status" value="1"/>
</dbReference>
<comment type="similarity">
    <text evidence="2">Belongs to the thioredoxin family. DsbA subfamily.</text>
</comment>
<gene>
    <name evidence="14" type="ORF">HG543_38425</name>
</gene>
<sequence>MPARGALALLVLGLAESGLAIFQWMQLLTLRGGGATVCGVSETVNCETVWNSPFASRIHELLGVPVAGLGLVWGLVAVGLSALYLAWARSGRPVAPAALGLKLTGVAGVASSVVFAIASANAGAVCPTCLGTYALVAAFAGVALFGLPREPAAGAWGPALKWTVGMTVAAFVAMLLPGRATPSASTPVGGSLLPAASVSSSAQKQIPPPPASLEEFLRGLSRDQQQFIADGLAQYRRGTPQPAFAPARKLYGPPDAPVKIVEWTDSKCPHCKSLVEELAVLKKRVPEGKMSLEARQFPLDGTCNPALPRRGPDAPSVRCVAAKAQICLEGAKDFWELRERLFAAQAILDTERVMEIASSGSMSRMQLDACMSSPETAAKLQEDSAYAMRHQISGTPLVLVNGRQAPPSAPLLLALVMADGNPSAPAFDMLPPPRPMPMGHDDHAGHNH</sequence>
<keyword evidence="4 12" id="KW-0812">Transmembrane</keyword>
<evidence type="ECO:0000256" key="6">
    <source>
        <dbReference type="ARBA" id="ARBA00022729"/>
    </source>
</evidence>
<keyword evidence="8" id="KW-0560">Oxidoreductase</keyword>
<evidence type="ECO:0000256" key="8">
    <source>
        <dbReference type="ARBA" id="ARBA00023002"/>
    </source>
</evidence>
<feature type="transmembrane region" description="Helical" evidence="12">
    <location>
        <begin position="159"/>
        <end position="178"/>
    </location>
</feature>
<evidence type="ECO:0000256" key="10">
    <source>
        <dbReference type="ARBA" id="ARBA00023157"/>
    </source>
</evidence>
<keyword evidence="10" id="KW-1015">Disulfide bond</keyword>
<organism evidence="14 15">
    <name type="scientific">Pyxidicoccus fallax</name>
    <dbReference type="NCBI Taxonomy" id="394095"/>
    <lineage>
        <taxon>Bacteria</taxon>
        <taxon>Pseudomonadati</taxon>
        <taxon>Myxococcota</taxon>
        <taxon>Myxococcia</taxon>
        <taxon>Myxococcales</taxon>
        <taxon>Cystobacterineae</taxon>
        <taxon>Myxococcaceae</taxon>
        <taxon>Pyxidicoccus</taxon>
    </lineage>
</organism>
<reference evidence="14 15" key="1">
    <citation type="submission" date="2020-04" db="EMBL/GenBank/DDBJ databases">
        <title>Draft genome of Pyxidicoccus fallax type strain.</title>
        <authorList>
            <person name="Whitworth D.E."/>
        </authorList>
    </citation>
    <scope>NUCLEOTIDE SEQUENCE [LARGE SCALE GENOMIC DNA]</scope>
    <source>
        <strain evidence="14 15">DSM 14698</strain>
    </source>
</reference>
<comment type="similarity">
    <text evidence="3">Belongs to the VKOR family.</text>
</comment>
<evidence type="ECO:0000256" key="9">
    <source>
        <dbReference type="ARBA" id="ARBA00023136"/>
    </source>
</evidence>
<keyword evidence="9 12" id="KW-0472">Membrane</keyword>
<evidence type="ECO:0000313" key="14">
    <source>
        <dbReference type="EMBL" id="NMO20688.1"/>
    </source>
</evidence>
<dbReference type="PANTHER" id="PTHR13887:SF14">
    <property type="entry name" value="DISULFIDE BOND FORMATION PROTEIN D"/>
    <property type="match status" value="1"/>
</dbReference>
<dbReference type="InterPro" id="IPR012336">
    <property type="entry name" value="Thioredoxin-like_fold"/>
</dbReference>
<dbReference type="PANTHER" id="PTHR13887">
    <property type="entry name" value="GLUTATHIONE S-TRANSFERASE KAPPA"/>
    <property type="match status" value="1"/>
</dbReference>
<evidence type="ECO:0000256" key="5">
    <source>
        <dbReference type="ARBA" id="ARBA00022719"/>
    </source>
</evidence>
<comment type="caution">
    <text evidence="14">The sequence shown here is derived from an EMBL/GenBank/DDBJ whole genome shotgun (WGS) entry which is preliminary data.</text>
</comment>
<accession>A0A848LRX0</accession>
<dbReference type="GO" id="GO:0016020">
    <property type="term" value="C:membrane"/>
    <property type="evidence" value="ECO:0007669"/>
    <property type="project" value="UniProtKB-SubCell"/>
</dbReference>
<dbReference type="GO" id="GO:0016491">
    <property type="term" value="F:oxidoreductase activity"/>
    <property type="evidence" value="ECO:0007669"/>
    <property type="project" value="UniProtKB-KW"/>
</dbReference>
<evidence type="ECO:0000256" key="7">
    <source>
        <dbReference type="ARBA" id="ARBA00022989"/>
    </source>
</evidence>
<name>A0A848LRX0_9BACT</name>
<dbReference type="InterPro" id="IPR012932">
    <property type="entry name" value="VKOR"/>
</dbReference>
<protein>
    <submittedName>
        <fullName evidence="14">Thioredoxin domain-containing protein</fullName>
    </submittedName>
</protein>
<evidence type="ECO:0000256" key="1">
    <source>
        <dbReference type="ARBA" id="ARBA00004141"/>
    </source>
</evidence>
<feature type="transmembrane region" description="Helical" evidence="12">
    <location>
        <begin position="130"/>
        <end position="147"/>
    </location>
</feature>
<dbReference type="Pfam" id="PF07884">
    <property type="entry name" value="VKOR"/>
    <property type="match status" value="1"/>
</dbReference>
<keyword evidence="15" id="KW-1185">Reference proteome</keyword>
<dbReference type="SMART" id="SM00756">
    <property type="entry name" value="VKc"/>
    <property type="match status" value="1"/>
</dbReference>
<dbReference type="AlphaFoldDB" id="A0A848LRX0"/>
<dbReference type="Gene3D" id="3.40.30.10">
    <property type="entry name" value="Glutaredoxin"/>
    <property type="match status" value="1"/>
</dbReference>
<dbReference type="GO" id="GO:0048038">
    <property type="term" value="F:quinone binding"/>
    <property type="evidence" value="ECO:0007669"/>
    <property type="project" value="UniProtKB-KW"/>
</dbReference>
<dbReference type="SUPFAM" id="SSF52833">
    <property type="entry name" value="Thioredoxin-like"/>
    <property type="match status" value="1"/>
</dbReference>
<evidence type="ECO:0000256" key="12">
    <source>
        <dbReference type="SAM" id="Phobius"/>
    </source>
</evidence>
<dbReference type="EMBL" id="JABBJJ010000262">
    <property type="protein sequence ID" value="NMO20688.1"/>
    <property type="molecule type" value="Genomic_DNA"/>
</dbReference>
<keyword evidence="5" id="KW-0874">Quinone</keyword>
<keyword evidence="7 12" id="KW-1133">Transmembrane helix</keyword>
<dbReference type="Pfam" id="PF13462">
    <property type="entry name" value="Thioredoxin_4"/>
    <property type="match status" value="1"/>
</dbReference>
<feature type="transmembrane region" description="Helical" evidence="12">
    <location>
        <begin position="62"/>
        <end position="87"/>
    </location>
</feature>
<comment type="subcellular location">
    <subcellularLocation>
        <location evidence="1">Membrane</location>
        <topology evidence="1">Multi-pass membrane protein</topology>
    </subcellularLocation>
</comment>
<evidence type="ECO:0000256" key="3">
    <source>
        <dbReference type="ARBA" id="ARBA00006214"/>
    </source>
</evidence>
<dbReference type="Gene3D" id="1.20.1440.130">
    <property type="entry name" value="VKOR domain"/>
    <property type="match status" value="1"/>
</dbReference>
<keyword evidence="6" id="KW-0732">Signal</keyword>
<evidence type="ECO:0000259" key="13">
    <source>
        <dbReference type="SMART" id="SM00756"/>
    </source>
</evidence>
<dbReference type="InterPro" id="IPR036249">
    <property type="entry name" value="Thioredoxin-like_sf"/>
</dbReference>
<feature type="transmembrane region" description="Helical" evidence="12">
    <location>
        <begin position="99"/>
        <end position="118"/>
    </location>
</feature>